<dbReference type="GO" id="GO:0008829">
    <property type="term" value="F:dCTP deaminase activity"/>
    <property type="evidence" value="ECO:0007669"/>
    <property type="project" value="UniProtKB-EC"/>
</dbReference>
<feature type="domain" description="2'-deoxycytidine 5'-triphosphate deaminase N-terminal" evidence="1">
    <location>
        <begin position="9"/>
        <end position="172"/>
    </location>
</feature>
<dbReference type="EC" id="3.5.4.13" evidence="3"/>
<evidence type="ECO:0000313" key="4">
    <source>
        <dbReference type="Proteomes" id="UP000007460"/>
    </source>
</evidence>
<keyword evidence="3" id="KW-0378">Hydrolase</keyword>
<dbReference type="InterPro" id="IPR036157">
    <property type="entry name" value="dUTPase-like_sf"/>
</dbReference>
<dbReference type="EMBL" id="CP001751">
    <property type="protein sequence ID" value="ADE40124.1"/>
    <property type="molecule type" value="Genomic_DNA"/>
</dbReference>
<dbReference type="Pfam" id="PF22569">
    <property type="entry name" value="DCD_C"/>
    <property type="match status" value="1"/>
</dbReference>
<protein>
    <submittedName>
        <fullName evidence="3">2'-deoxycytidine 5'-triphosphate deaminase</fullName>
        <ecNumber evidence="3">3.5.4.13</ecNumber>
    </submittedName>
</protein>
<evidence type="ECO:0000259" key="2">
    <source>
        <dbReference type="Pfam" id="PF22569"/>
    </source>
</evidence>
<dbReference type="KEGG" id="apb:SAR116_1881"/>
<dbReference type="OrthoDB" id="9807211at2"/>
<dbReference type="HOGENOM" id="CLU_043743_0_0_5"/>
<sequence>MAETRNQNDGILPVQALRAAADAGIILSGDNDFIDGQLQPASLDLRLGAEAWRVQASFLPGADSTVAQKLDKFAMHKIDLSAGAVLERGCVYIVKLQESLALSADLSAMANPKSSTGRLDIFTRLITDNALEFETVSKGYHGPLYAEISPRTFSVLVRAGSRLSQLRLRRGEPHISDDMMQDLQRKVGLVHGTDAPDIRDGIALSVNLAPDTQSGMIGWRARKHAGLIDIDAPASVSVNEFWEQLTPDDLTAGGLVLNPDEFYILASREFVTVPKDHAAEMRAYDTRVGEFRAHYAGFFDPGFGVAEIGATPTRAVLEVRSHDVPFLIEQDQTVCRLVYEPMSAIPETLYGSGGSGSNYQSQGLRLAKHFIQD</sequence>
<dbReference type="Proteomes" id="UP000007460">
    <property type="component" value="Chromosome"/>
</dbReference>
<dbReference type="InterPro" id="IPR053811">
    <property type="entry name" value="DCD_C"/>
</dbReference>
<dbReference type="PANTHER" id="PTHR42680:SF3">
    <property type="entry name" value="DCTP DEAMINASE"/>
    <property type="match status" value="1"/>
</dbReference>
<gene>
    <name evidence="3" type="ordered locus">SAR116_1881</name>
</gene>
<evidence type="ECO:0000259" key="1">
    <source>
        <dbReference type="Pfam" id="PF06559"/>
    </source>
</evidence>
<dbReference type="GO" id="GO:0009394">
    <property type="term" value="P:2'-deoxyribonucleotide metabolic process"/>
    <property type="evidence" value="ECO:0007669"/>
    <property type="project" value="InterPro"/>
</dbReference>
<dbReference type="eggNOG" id="COG0717">
    <property type="taxonomic scope" value="Bacteria"/>
</dbReference>
<dbReference type="InterPro" id="IPR010550">
    <property type="entry name" value="DCD_N"/>
</dbReference>
<dbReference type="AlphaFoldDB" id="D5BMT1"/>
<accession>D5BMT1</accession>
<feature type="domain" description="2'-deoxycytidine 5'-triphosphate deaminase C-terminal" evidence="2">
    <location>
        <begin position="176"/>
        <end position="370"/>
    </location>
</feature>
<dbReference type="RefSeq" id="WP_013046751.1">
    <property type="nucleotide sequence ID" value="NC_014010.1"/>
</dbReference>
<organism evidence="3 4">
    <name type="scientific">Puniceispirillum marinum (strain IMCC1322)</name>
    <dbReference type="NCBI Taxonomy" id="488538"/>
    <lineage>
        <taxon>Bacteria</taxon>
        <taxon>Pseudomonadati</taxon>
        <taxon>Pseudomonadota</taxon>
        <taxon>Alphaproteobacteria</taxon>
        <taxon>Candidatus Puniceispirillales</taxon>
        <taxon>Candidatus Puniceispirillaceae</taxon>
        <taxon>Candidatus Puniceispirillum</taxon>
    </lineage>
</organism>
<keyword evidence="4" id="KW-1185">Reference proteome</keyword>
<dbReference type="Pfam" id="PF06559">
    <property type="entry name" value="DCD_N"/>
    <property type="match status" value="1"/>
</dbReference>
<dbReference type="SUPFAM" id="SSF51283">
    <property type="entry name" value="dUTPase-like"/>
    <property type="match status" value="2"/>
</dbReference>
<dbReference type="Gene3D" id="2.70.40.10">
    <property type="match status" value="2"/>
</dbReference>
<proteinExistence type="predicted"/>
<dbReference type="NCBIfam" id="NF005734">
    <property type="entry name" value="PRK07559.1"/>
    <property type="match status" value="1"/>
</dbReference>
<evidence type="ECO:0000313" key="3">
    <source>
        <dbReference type="EMBL" id="ADE40124.1"/>
    </source>
</evidence>
<dbReference type="PANTHER" id="PTHR42680">
    <property type="entry name" value="DCTP DEAMINASE"/>
    <property type="match status" value="1"/>
</dbReference>
<dbReference type="STRING" id="488538.SAR116_1881"/>
<reference evidence="3 4" key="1">
    <citation type="journal article" date="2010" name="J. Bacteriol.">
        <title>Complete genome sequence of "Candidatus Puniceispirillum marinum" IMCC1322, a representative of the SAR116 clade in the Alphaproteobacteria.</title>
        <authorList>
            <person name="Oh H.M."/>
            <person name="Kwon K.K."/>
            <person name="Kang I."/>
            <person name="Kang S.G."/>
            <person name="Lee J.H."/>
            <person name="Kim S.J."/>
            <person name="Cho J.C."/>
        </authorList>
    </citation>
    <scope>NUCLEOTIDE SEQUENCE [LARGE SCALE GENOMIC DNA]</scope>
    <source>
        <strain evidence="3 4">IMCC1322</strain>
    </source>
</reference>
<name>D5BMT1_PUNMI</name>